<feature type="compositionally biased region" description="Polar residues" evidence="1">
    <location>
        <begin position="1"/>
        <end position="26"/>
    </location>
</feature>
<feature type="region of interest" description="Disordered" evidence="1">
    <location>
        <begin position="1"/>
        <end position="40"/>
    </location>
</feature>
<gene>
    <name evidence="2" type="primary">MYOM1A</name>
</gene>
<proteinExistence type="predicted"/>
<feature type="non-terminal residue" evidence="2">
    <location>
        <position position="1"/>
    </location>
</feature>
<reference evidence="2" key="1">
    <citation type="submission" date="2016-05" db="EMBL/GenBank/DDBJ databases">
        <authorList>
            <person name="Lavstsen T."/>
            <person name="Jespersen J.S."/>
        </authorList>
    </citation>
    <scope>NUCLEOTIDE SEQUENCE</scope>
    <source>
        <tissue evidence="2">Brain</tissue>
    </source>
</reference>
<feature type="compositionally biased region" description="Basic residues" evidence="1">
    <location>
        <begin position="29"/>
        <end position="40"/>
    </location>
</feature>
<reference evidence="2" key="2">
    <citation type="submission" date="2016-06" db="EMBL/GenBank/DDBJ databases">
        <title>The genome of a short-lived fish provides insights into sex chromosome evolution and the genetic control of aging.</title>
        <authorList>
            <person name="Reichwald K."/>
            <person name="Felder M."/>
            <person name="Petzold A."/>
            <person name="Koch P."/>
            <person name="Groth M."/>
            <person name="Platzer M."/>
        </authorList>
    </citation>
    <scope>NUCLEOTIDE SEQUENCE</scope>
    <source>
        <tissue evidence="2">Brain</tissue>
    </source>
</reference>
<feature type="non-terminal residue" evidence="2">
    <location>
        <position position="40"/>
    </location>
</feature>
<name>A0A1A8PLJ9_9TELE</name>
<evidence type="ECO:0000313" key="2">
    <source>
        <dbReference type="EMBL" id="SBR81887.1"/>
    </source>
</evidence>
<dbReference type="AlphaFoldDB" id="A0A1A8PLJ9"/>
<accession>A0A1A8PLJ9</accession>
<sequence length="40" mass="4567">PRPTPGSTLSWLRTSTAQRLESSPSACTIRRKRKAKRRKT</sequence>
<organism evidence="2">
    <name type="scientific">Nothobranchius rachovii</name>
    <name type="common">bluefin notho</name>
    <dbReference type="NCBI Taxonomy" id="451742"/>
    <lineage>
        <taxon>Eukaryota</taxon>
        <taxon>Metazoa</taxon>
        <taxon>Chordata</taxon>
        <taxon>Craniata</taxon>
        <taxon>Vertebrata</taxon>
        <taxon>Euteleostomi</taxon>
        <taxon>Actinopterygii</taxon>
        <taxon>Neopterygii</taxon>
        <taxon>Teleostei</taxon>
        <taxon>Neoteleostei</taxon>
        <taxon>Acanthomorphata</taxon>
        <taxon>Ovalentaria</taxon>
        <taxon>Atherinomorphae</taxon>
        <taxon>Cyprinodontiformes</taxon>
        <taxon>Nothobranchiidae</taxon>
        <taxon>Nothobranchius</taxon>
    </lineage>
</organism>
<dbReference type="EMBL" id="HAEH01007439">
    <property type="protein sequence ID" value="SBR81887.1"/>
    <property type="molecule type" value="Transcribed_RNA"/>
</dbReference>
<protein>
    <submittedName>
        <fullName evidence="2">Myomesin 1a (Skelemin)</fullName>
    </submittedName>
</protein>
<evidence type="ECO:0000256" key="1">
    <source>
        <dbReference type="SAM" id="MobiDB-lite"/>
    </source>
</evidence>